<dbReference type="AlphaFoldDB" id="A0A0F9MG65"/>
<protein>
    <recommendedName>
        <fullName evidence="2">Terminase large subunit gp17-like C-terminal domain-containing protein</fullName>
    </recommendedName>
</protein>
<comment type="caution">
    <text evidence="1">The sequence shown here is derived from an EMBL/GenBank/DDBJ whole genome shotgun (WGS) entry which is preliminary data.</text>
</comment>
<name>A0A0F9MG65_9ZZZZ</name>
<accession>A0A0F9MG65</accession>
<dbReference type="Gene3D" id="3.30.420.280">
    <property type="match status" value="1"/>
</dbReference>
<dbReference type="Gene3D" id="3.40.50.300">
    <property type="entry name" value="P-loop containing nucleotide triphosphate hydrolases"/>
    <property type="match status" value="1"/>
</dbReference>
<proteinExistence type="predicted"/>
<evidence type="ECO:0000313" key="1">
    <source>
        <dbReference type="EMBL" id="KKN04879.1"/>
    </source>
</evidence>
<sequence>MTPKSQLTISPEMEENLKNPYWRLNNLYWIIDEHSNRVKFKMRYAQEKFWDEMWYWNQLLKSRQHGFSTEIDLIGLDLCLWSENIEAGIIAHRLTDAQHIFETKIKYPYMNLPKLILDLVPHTKCDAGTLRLVNNSCIRVGTSMRSATLHFLHVSEHGKICAKFPQKAEEIKTGTMPALHEGSYYFNESTAEGGAGDFYEGCMQSQADTTRSKTDNIPLNKMQCKFHFFAWHDDPKNATNPKGITISDELRRYFAGLAADHGIELSEDQKAWYALKRDGAQGLGRLIKREHPSYPAESFEQAVEGAVFGIELEKMRSQGRIKFLPYRENEPVYTFWDLGVGHPTAILFVQFIGEAVHIIDYHEEANRGIVYHCKVVKDKDYIYEMHYVPHDSAKRSLETATPLLDTIKELLGSSKVTRVERCKAKGDSIEAARRVFPHVFLDTKNTVRLVKCLSFYRYAWDEDESRYKDNPEDDWSADASDAFQCLGLVWITKSIGGKRLGRTNPVAGNIPPPKKIYTNNNILTRGLARTG</sequence>
<gene>
    <name evidence="1" type="ORF">LCGC14_1093070</name>
</gene>
<dbReference type="EMBL" id="LAZR01004869">
    <property type="protein sequence ID" value="KKN04879.1"/>
    <property type="molecule type" value="Genomic_DNA"/>
</dbReference>
<organism evidence="1">
    <name type="scientific">marine sediment metagenome</name>
    <dbReference type="NCBI Taxonomy" id="412755"/>
    <lineage>
        <taxon>unclassified sequences</taxon>
        <taxon>metagenomes</taxon>
        <taxon>ecological metagenomes</taxon>
    </lineage>
</organism>
<reference evidence="1" key="1">
    <citation type="journal article" date="2015" name="Nature">
        <title>Complex archaea that bridge the gap between prokaryotes and eukaryotes.</title>
        <authorList>
            <person name="Spang A."/>
            <person name="Saw J.H."/>
            <person name="Jorgensen S.L."/>
            <person name="Zaremba-Niedzwiedzka K."/>
            <person name="Martijn J."/>
            <person name="Lind A.E."/>
            <person name="van Eijk R."/>
            <person name="Schleper C."/>
            <person name="Guy L."/>
            <person name="Ettema T.J."/>
        </authorList>
    </citation>
    <scope>NUCLEOTIDE SEQUENCE</scope>
</reference>
<evidence type="ECO:0008006" key="2">
    <source>
        <dbReference type="Google" id="ProtNLM"/>
    </source>
</evidence>
<dbReference type="InterPro" id="IPR027417">
    <property type="entry name" value="P-loop_NTPase"/>
</dbReference>